<dbReference type="RefSeq" id="WP_204414347.1">
    <property type="nucleotide sequence ID" value="NZ_JAFBED010000002.1"/>
</dbReference>
<proteinExistence type="inferred from homology"/>
<keyword evidence="2" id="KW-0645">Protease</keyword>
<dbReference type="InterPro" id="IPR029062">
    <property type="entry name" value="Class_I_gatase-like"/>
</dbReference>
<evidence type="ECO:0000256" key="1">
    <source>
        <dbReference type="ARBA" id="ARBA00006534"/>
    </source>
</evidence>
<dbReference type="GO" id="GO:0016805">
    <property type="term" value="F:dipeptidase activity"/>
    <property type="evidence" value="ECO:0007669"/>
    <property type="project" value="UniProtKB-KW"/>
</dbReference>
<evidence type="ECO:0000256" key="3">
    <source>
        <dbReference type="ARBA" id="ARBA00022801"/>
    </source>
</evidence>
<comment type="caution">
    <text evidence="5">The sequence shown here is derived from an EMBL/GenBank/DDBJ whole genome shotgun (WGS) entry which is preliminary data.</text>
</comment>
<keyword evidence="3 5" id="KW-0378">Hydrolase</keyword>
<protein>
    <submittedName>
        <fullName evidence="5">Dipeptidase E</fullName>
        <ecNumber evidence="5">3.4.13.21</ecNumber>
    </submittedName>
</protein>
<evidence type="ECO:0000313" key="6">
    <source>
        <dbReference type="Proteomes" id="UP000737402"/>
    </source>
</evidence>
<dbReference type="InterPro" id="IPR005320">
    <property type="entry name" value="Peptidase_S51"/>
</dbReference>
<evidence type="ECO:0000313" key="5">
    <source>
        <dbReference type="EMBL" id="MBM7619350.1"/>
    </source>
</evidence>
<dbReference type="Pfam" id="PF03575">
    <property type="entry name" value="Peptidase_S51"/>
    <property type="match status" value="1"/>
</dbReference>
<sequence length="215" mass="24549">MGKLFFYSDQVSEYPGNQRMDKMLFDGFDPNNIKIGYIPSTDDKERNYFQTKVNYYRQYGITDIRFFDLYEDFDSWQEEDLLSCEIIHLSAGNPIEFRAAIKKRRMENVLWQYFNQGGIIVGVSGGAVQLGKSANLFQLFIGGSSDGDLGTLDFVDFEFLPHFNRWNDDFKQSVLSYSESNGITVYAGNDGDGLIVHEGGKVEMIGDIVVIENKK</sequence>
<evidence type="ECO:0000256" key="4">
    <source>
        <dbReference type="ARBA" id="ARBA00022825"/>
    </source>
</evidence>
<comment type="similarity">
    <text evidence="1">Belongs to the peptidase S51 family.</text>
</comment>
<reference evidence="5 6" key="1">
    <citation type="submission" date="2021-01" db="EMBL/GenBank/DDBJ databases">
        <title>Genomic Encyclopedia of Type Strains, Phase IV (KMG-IV): sequencing the most valuable type-strain genomes for metagenomic binning, comparative biology and taxonomic classification.</title>
        <authorList>
            <person name="Goeker M."/>
        </authorList>
    </citation>
    <scope>NUCLEOTIDE SEQUENCE [LARGE SCALE GENOMIC DNA]</scope>
    <source>
        <strain evidence="5 6">DSM 25879</strain>
    </source>
</reference>
<dbReference type="Gene3D" id="3.40.50.880">
    <property type="match status" value="1"/>
</dbReference>
<dbReference type="Proteomes" id="UP000737402">
    <property type="component" value="Unassembled WGS sequence"/>
</dbReference>
<dbReference type="EMBL" id="JAFBED010000002">
    <property type="protein sequence ID" value="MBM7619350.1"/>
    <property type="molecule type" value="Genomic_DNA"/>
</dbReference>
<dbReference type="SUPFAM" id="SSF52317">
    <property type="entry name" value="Class I glutamine amidotransferase-like"/>
    <property type="match status" value="1"/>
</dbReference>
<gene>
    <name evidence="5" type="ORF">JOC95_001199</name>
</gene>
<organism evidence="5 6">
    <name type="scientific">Sutcliffiella tianshenii</name>
    <dbReference type="NCBI Taxonomy" id="1463404"/>
    <lineage>
        <taxon>Bacteria</taxon>
        <taxon>Bacillati</taxon>
        <taxon>Bacillota</taxon>
        <taxon>Bacilli</taxon>
        <taxon>Bacillales</taxon>
        <taxon>Bacillaceae</taxon>
        <taxon>Sutcliffiella</taxon>
    </lineage>
</organism>
<keyword evidence="4" id="KW-0720">Serine protease</keyword>
<keyword evidence="6" id="KW-1185">Reference proteome</keyword>
<accession>A0ABS2NXG4</accession>
<dbReference type="EC" id="3.4.13.21" evidence="5"/>
<evidence type="ECO:0000256" key="2">
    <source>
        <dbReference type="ARBA" id="ARBA00022670"/>
    </source>
</evidence>
<name>A0ABS2NXG4_9BACI</name>
<keyword evidence="5" id="KW-0224">Dipeptidase</keyword>